<gene>
    <name evidence="16" type="ORF">GCM10022277_04140</name>
</gene>
<dbReference type="PANTHER" id="PTHR34478:SF1">
    <property type="entry name" value="PROTEIN LEMA"/>
    <property type="match status" value="1"/>
</dbReference>
<comment type="caution">
    <text evidence="16">The sequence shown here is derived from an EMBL/GenBank/DDBJ whole genome shotgun (WGS) entry which is preliminary data.</text>
</comment>
<dbReference type="EC" id="2.3.2.27" evidence="5"/>
<feature type="domain" description="E3 Ubiquitin ligase MUL1-like" evidence="15">
    <location>
        <begin position="450"/>
        <end position="560"/>
    </location>
</feature>
<evidence type="ECO:0000256" key="7">
    <source>
        <dbReference type="ARBA" id="ARBA00022692"/>
    </source>
</evidence>
<dbReference type="InterPro" id="IPR023353">
    <property type="entry name" value="LemA-like_dom_sf"/>
</dbReference>
<evidence type="ECO:0000256" key="11">
    <source>
        <dbReference type="ARBA" id="ARBA00022833"/>
    </source>
</evidence>
<feature type="transmembrane region" description="Helical" evidence="14">
    <location>
        <begin position="595"/>
        <end position="615"/>
    </location>
</feature>
<keyword evidence="6" id="KW-0808">Transferase</keyword>
<accession>A0ABP7M1Z4</accession>
<evidence type="ECO:0000256" key="2">
    <source>
        <dbReference type="ARBA" id="ARBA00004141"/>
    </source>
</evidence>
<keyword evidence="8" id="KW-0479">Metal-binding</keyword>
<evidence type="ECO:0000256" key="12">
    <source>
        <dbReference type="ARBA" id="ARBA00022989"/>
    </source>
</evidence>
<evidence type="ECO:0000256" key="6">
    <source>
        <dbReference type="ARBA" id="ARBA00022679"/>
    </source>
</evidence>
<evidence type="ECO:0000256" key="10">
    <source>
        <dbReference type="ARBA" id="ARBA00022786"/>
    </source>
</evidence>
<name>A0ABP7M1Z4_9GAMM</name>
<evidence type="ECO:0000256" key="3">
    <source>
        <dbReference type="ARBA" id="ARBA00004167"/>
    </source>
</evidence>
<keyword evidence="13 14" id="KW-0472">Membrane</keyword>
<feature type="transmembrane region" description="Helical" evidence="14">
    <location>
        <begin position="209"/>
        <end position="232"/>
    </location>
</feature>
<dbReference type="Pfam" id="PF04011">
    <property type="entry name" value="LemA"/>
    <property type="match status" value="1"/>
</dbReference>
<comment type="catalytic activity">
    <reaction evidence="1">
        <text>S-ubiquitinyl-[E2 ubiquitin-conjugating enzyme]-L-cysteine + [acceptor protein]-L-lysine = [E2 ubiquitin-conjugating enzyme]-L-cysteine + N(6)-ubiquitinyl-[acceptor protein]-L-lysine.</text>
        <dbReference type="EC" id="2.3.2.27"/>
    </reaction>
</comment>
<keyword evidence="11" id="KW-0862">Zinc</keyword>
<evidence type="ECO:0000256" key="5">
    <source>
        <dbReference type="ARBA" id="ARBA00012483"/>
    </source>
</evidence>
<evidence type="ECO:0000256" key="13">
    <source>
        <dbReference type="ARBA" id="ARBA00023136"/>
    </source>
</evidence>
<evidence type="ECO:0000256" key="9">
    <source>
        <dbReference type="ARBA" id="ARBA00022771"/>
    </source>
</evidence>
<evidence type="ECO:0000256" key="8">
    <source>
        <dbReference type="ARBA" id="ARBA00022723"/>
    </source>
</evidence>
<comment type="similarity">
    <text evidence="4">Belongs to the LemA family.</text>
</comment>
<keyword evidence="9" id="KW-0863">Zinc-finger</keyword>
<evidence type="ECO:0000259" key="15">
    <source>
        <dbReference type="Pfam" id="PF12483"/>
    </source>
</evidence>
<dbReference type="InterPro" id="IPR007156">
    <property type="entry name" value="MamQ_LemA"/>
</dbReference>
<evidence type="ECO:0000256" key="1">
    <source>
        <dbReference type="ARBA" id="ARBA00000900"/>
    </source>
</evidence>
<evidence type="ECO:0000256" key="4">
    <source>
        <dbReference type="ARBA" id="ARBA00008854"/>
    </source>
</evidence>
<evidence type="ECO:0000256" key="14">
    <source>
        <dbReference type="SAM" id="Phobius"/>
    </source>
</evidence>
<protein>
    <recommendedName>
        <fullName evidence="5">RING-type E3 ubiquitin transferase</fullName>
        <ecNumber evidence="5">2.3.2.27</ecNumber>
    </recommendedName>
</protein>
<dbReference type="Pfam" id="PF12483">
    <property type="entry name" value="GIDE"/>
    <property type="match status" value="1"/>
</dbReference>
<dbReference type="InterPro" id="IPR022170">
    <property type="entry name" value="MUL1-like"/>
</dbReference>
<evidence type="ECO:0000313" key="17">
    <source>
        <dbReference type="Proteomes" id="UP001501565"/>
    </source>
</evidence>
<dbReference type="PANTHER" id="PTHR34478">
    <property type="entry name" value="PROTEIN LEMA"/>
    <property type="match status" value="1"/>
</dbReference>
<sequence length="767" mass="87133">MTLKERFLTQLLPLLLGALSFWGGWQLMTTGFNDIQSLRQLERTPISSLISLIPGPAAVSGFAEIRNETLTSPYTKTTSLYFYYTREVETKDSDGNTSWSLAESKSDSVSFNLNDRTDIAEVSPSPDFSQINWSVKRKFQTVSGKERYTEWRIDPGDKLFIFSNVKQTLGADGKTSSQLTFTSQDGYSPLISSFDKEYEQLEMGSSGIYFLWGGLALVAMSLYGFSIVLRIHKVWQYQVILITVVSLVLIQFSLLLMNSDLNQATVRYQQQWQGTLVKLANSFSEPHETVEKYLTTPYTPQDKETLNDELTELKINLAMSEHLINDQLSRFPEIILAPLWQYSLNEKQRVSLTPEQQTLLNQRLSSITKTKLSSGFSTFFLILGLVIMAICTYFGFKTIKFKRLIENIPTQKTLGLVPGMAEVAGKVSLAENTTALESPLTSTPCCWYHYRVQEKRRSGDKDKWVTVINTKEHIDFLCEDDEGSVKIIPEDADVISSHTNSSSSGNRRYTETIVKIDDPLYVIGEAKSQPAQQDKLQITEAGSKLPFIVSNLPESKVMLRKAWTGLLFLNLAFTGIVISSLLWFAQTGSFSPSDFLLAALFGPIYMLLFSLLLHYNDLIFLKQRADRNWANISIAIRKKKNLIPALETIVKEYLQHETTVMTQTAEFRRAFENAQEEHASLEQCFVATQNTQQTMKAIIENYPDLKSHDIVSQFMTDITKLETELALLRNGYNDAVTTYNERLETFPDILFTKAFKFSSLSFFHHKN</sequence>
<feature type="transmembrane region" description="Helical" evidence="14">
    <location>
        <begin position="562"/>
        <end position="583"/>
    </location>
</feature>
<dbReference type="Gene3D" id="1.20.1440.20">
    <property type="entry name" value="LemA-like domain"/>
    <property type="match status" value="1"/>
</dbReference>
<dbReference type="Proteomes" id="UP001501565">
    <property type="component" value="Unassembled WGS sequence"/>
</dbReference>
<feature type="transmembrane region" description="Helical" evidence="14">
    <location>
        <begin position="376"/>
        <end position="396"/>
    </location>
</feature>
<keyword evidence="12 14" id="KW-1133">Transmembrane helix</keyword>
<keyword evidence="17" id="KW-1185">Reference proteome</keyword>
<feature type="transmembrane region" description="Helical" evidence="14">
    <location>
        <begin position="239"/>
        <end position="257"/>
    </location>
</feature>
<keyword evidence="7 14" id="KW-0812">Transmembrane</keyword>
<dbReference type="EMBL" id="BAABBN010000004">
    <property type="protein sequence ID" value="GAA3912574.1"/>
    <property type="molecule type" value="Genomic_DNA"/>
</dbReference>
<comment type="subcellular location">
    <subcellularLocation>
        <location evidence="2">Membrane</location>
        <topology evidence="2">Multi-pass membrane protein</topology>
    </subcellularLocation>
    <subcellularLocation>
        <location evidence="3">Membrane</location>
        <topology evidence="3">Single-pass membrane protein</topology>
    </subcellularLocation>
</comment>
<proteinExistence type="inferred from homology"/>
<keyword evidence="10" id="KW-0833">Ubl conjugation pathway</keyword>
<evidence type="ECO:0000313" key="16">
    <source>
        <dbReference type="EMBL" id="GAA3912574.1"/>
    </source>
</evidence>
<reference evidence="17" key="1">
    <citation type="journal article" date="2019" name="Int. J. Syst. Evol. Microbiol.">
        <title>The Global Catalogue of Microorganisms (GCM) 10K type strain sequencing project: providing services to taxonomists for standard genome sequencing and annotation.</title>
        <authorList>
            <consortium name="The Broad Institute Genomics Platform"/>
            <consortium name="The Broad Institute Genome Sequencing Center for Infectious Disease"/>
            <person name="Wu L."/>
            <person name="Ma J."/>
        </authorList>
    </citation>
    <scope>NUCLEOTIDE SEQUENCE [LARGE SCALE GENOMIC DNA]</scope>
    <source>
        <strain evidence="17">JCM 17551</strain>
    </source>
</reference>
<dbReference type="SUPFAM" id="SSF140478">
    <property type="entry name" value="LemA-like"/>
    <property type="match status" value="1"/>
</dbReference>
<organism evidence="16 17">
    <name type="scientific">Litoribacillus peritrichatus</name>
    <dbReference type="NCBI Taxonomy" id="718191"/>
    <lineage>
        <taxon>Bacteria</taxon>
        <taxon>Pseudomonadati</taxon>
        <taxon>Pseudomonadota</taxon>
        <taxon>Gammaproteobacteria</taxon>
        <taxon>Oceanospirillales</taxon>
        <taxon>Oceanospirillaceae</taxon>
        <taxon>Litoribacillus</taxon>
    </lineage>
</organism>
<dbReference type="RefSeq" id="WP_344794979.1">
    <property type="nucleotide sequence ID" value="NZ_BAABBN010000004.1"/>
</dbReference>